<proteinExistence type="predicted"/>
<dbReference type="EMBL" id="ABEU02000026">
    <property type="status" value="NOT_ANNOTATED_CDS"/>
    <property type="molecule type" value="Genomic_DNA"/>
</dbReference>
<reference evidence="1 2" key="1">
    <citation type="journal article" date="2008" name="Science">
        <title>The Physcomitrella genome reveals evolutionary insights into the conquest of land by plants.</title>
        <authorList>
            <person name="Rensing S."/>
            <person name="Lang D."/>
            <person name="Zimmer A."/>
            <person name="Terry A."/>
            <person name="Salamov A."/>
            <person name="Shapiro H."/>
            <person name="Nishiyama T."/>
            <person name="Perroud P.-F."/>
            <person name="Lindquist E."/>
            <person name="Kamisugi Y."/>
            <person name="Tanahashi T."/>
            <person name="Sakakibara K."/>
            <person name="Fujita T."/>
            <person name="Oishi K."/>
            <person name="Shin-I T."/>
            <person name="Kuroki Y."/>
            <person name="Toyoda A."/>
            <person name="Suzuki Y."/>
            <person name="Hashimoto A."/>
            <person name="Yamaguchi K."/>
            <person name="Sugano A."/>
            <person name="Kohara Y."/>
            <person name="Fujiyama A."/>
            <person name="Anterola A."/>
            <person name="Aoki S."/>
            <person name="Ashton N."/>
            <person name="Barbazuk W.B."/>
            <person name="Barker E."/>
            <person name="Bennetzen J."/>
            <person name="Bezanilla M."/>
            <person name="Blankenship R."/>
            <person name="Cho S.H."/>
            <person name="Dutcher S."/>
            <person name="Estelle M."/>
            <person name="Fawcett J.A."/>
            <person name="Gundlach H."/>
            <person name="Hanada K."/>
            <person name="Heyl A."/>
            <person name="Hicks K.A."/>
            <person name="Hugh J."/>
            <person name="Lohr M."/>
            <person name="Mayer K."/>
            <person name="Melkozernov A."/>
            <person name="Murata T."/>
            <person name="Nelson D."/>
            <person name="Pils B."/>
            <person name="Prigge M."/>
            <person name="Reiss B."/>
            <person name="Renner T."/>
            <person name="Rombauts S."/>
            <person name="Rushton P."/>
            <person name="Sanderfoot A."/>
            <person name="Schween G."/>
            <person name="Shiu S.-H."/>
            <person name="Stueber K."/>
            <person name="Theodoulou F.L."/>
            <person name="Tu H."/>
            <person name="Van de Peer Y."/>
            <person name="Verrier P.J."/>
            <person name="Waters E."/>
            <person name="Wood A."/>
            <person name="Yang L."/>
            <person name="Cove D."/>
            <person name="Cuming A."/>
            <person name="Hasebe M."/>
            <person name="Lucas S."/>
            <person name="Mishler D.B."/>
            <person name="Reski R."/>
            <person name="Grigoriev I."/>
            <person name="Quatrano R.S."/>
            <person name="Boore J.L."/>
        </authorList>
    </citation>
    <scope>NUCLEOTIDE SEQUENCE [LARGE SCALE GENOMIC DNA]</scope>
    <source>
        <strain evidence="1 2">cv. Gransden 2004</strain>
    </source>
</reference>
<dbReference type="Gramene" id="Pp3c26_1590V3.2">
    <property type="protein sequence ID" value="PAC:32917535.CDS.1"/>
    <property type="gene ID" value="Pp3c26_1590"/>
</dbReference>
<reference evidence="1 2" key="2">
    <citation type="journal article" date="2018" name="Plant J.">
        <title>The Physcomitrella patens chromosome-scale assembly reveals moss genome structure and evolution.</title>
        <authorList>
            <person name="Lang D."/>
            <person name="Ullrich K.K."/>
            <person name="Murat F."/>
            <person name="Fuchs J."/>
            <person name="Jenkins J."/>
            <person name="Haas F.B."/>
            <person name="Piednoel M."/>
            <person name="Gundlach H."/>
            <person name="Van Bel M."/>
            <person name="Meyberg R."/>
            <person name="Vives C."/>
            <person name="Morata J."/>
            <person name="Symeonidi A."/>
            <person name="Hiss M."/>
            <person name="Muchero W."/>
            <person name="Kamisugi Y."/>
            <person name="Saleh O."/>
            <person name="Blanc G."/>
            <person name="Decker E.L."/>
            <person name="van Gessel N."/>
            <person name="Grimwood J."/>
            <person name="Hayes R.D."/>
            <person name="Graham S.W."/>
            <person name="Gunter L.E."/>
            <person name="McDaniel S.F."/>
            <person name="Hoernstein S.N.W."/>
            <person name="Larsson A."/>
            <person name="Li F.W."/>
            <person name="Perroud P.F."/>
            <person name="Phillips J."/>
            <person name="Ranjan P."/>
            <person name="Rokshar D.S."/>
            <person name="Rothfels C.J."/>
            <person name="Schneider L."/>
            <person name="Shu S."/>
            <person name="Stevenson D.W."/>
            <person name="Thummler F."/>
            <person name="Tillich M."/>
            <person name="Villarreal Aguilar J.C."/>
            <person name="Widiez T."/>
            <person name="Wong G.K."/>
            <person name="Wymore A."/>
            <person name="Zhang Y."/>
            <person name="Zimmer A.D."/>
            <person name="Quatrano R.S."/>
            <person name="Mayer K.F.X."/>
            <person name="Goodstein D."/>
            <person name="Casacuberta J.M."/>
            <person name="Vandepoele K."/>
            <person name="Reski R."/>
            <person name="Cuming A.C."/>
            <person name="Tuskan G.A."/>
            <person name="Maumus F."/>
            <person name="Salse J."/>
            <person name="Schmutz J."/>
            <person name="Rensing S.A."/>
        </authorList>
    </citation>
    <scope>NUCLEOTIDE SEQUENCE [LARGE SCALE GENOMIC DNA]</scope>
    <source>
        <strain evidence="1 2">cv. Gransden 2004</strain>
    </source>
</reference>
<sequence length="83" mass="9627">MKATIKTETEGVLLHGTCSIKSFCSFWYQILRQLPGREKFGVNKRFRILCNWERRSLRQDSSNIIHLVKGRLPSSCDSACRHS</sequence>
<keyword evidence="2" id="KW-1185">Reference proteome</keyword>
<dbReference type="Proteomes" id="UP000006727">
    <property type="component" value="Chromosome 26"/>
</dbReference>
<reference evidence="1" key="3">
    <citation type="submission" date="2020-12" db="UniProtKB">
        <authorList>
            <consortium name="EnsemblPlants"/>
        </authorList>
    </citation>
    <scope>IDENTIFICATION</scope>
</reference>
<evidence type="ECO:0000313" key="1">
    <source>
        <dbReference type="EnsemblPlants" id="PAC:32917535.CDS.1"/>
    </source>
</evidence>
<name>A0A7I3Z6M8_PHYPA</name>
<evidence type="ECO:0000313" key="2">
    <source>
        <dbReference type="Proteomes" id="UP000006727"/>
    </source>
</evidence>
<dbReference type="AlphaFoldDB" id="A0A7I3Z6M8"/>
<dbReference type="EnsemblPlants" id="Pp3c26_1590V3.2">
    <property type="protein sequence ID" value="PAC:32917535.CDS.1"/>
    <property type="gene ID" value="Pp3c26_1590"/>
</dbReference>
<organism evidence="1 2">
    <name type="scientific">Physcomitrium patens</name>
    <name type="common">Spreading-leaved earth moss</name>
    <name type="synonym">Physcomitrella patens</name>
    <dbReference type="NCBI Taxonomy" id="3218"/>
    <lineage>
        <taxon>Eukaryota</taxon>
        <taxon>Viridiplantae</taxon>
        <taxon>Streptophyta</taxon>
        <taxon>Embryophyta</taxon>
        <taxon>Bryophyta</taxon>
        <taxon>Bryophytina</taxon>
        <taxon>Bryopsida</taxon>
        <taxon>Funariidae</taxon>
        <taxon>Funariales</taxon>
        <taxon>Funariaceae</taxon>
        <taxon>Physcomitrium</taxon>
    </lineage>
</organism>
<accession>A0A7I3Z6M8</accession>
<protein>
    <submittedName>
        <fullName evidence="1">Uncharacterized protein</fullName>
    </submittedName>
</protein>